<keyword evidence="4" id="KW-1185">Reference proteome</keyword>
<evidence type="ECO:0000256" key="1">
    <source>
        <dbReference type="SAM" id="MobiDB-lite"/>
    </source>
</evidence>
<sequence length="510" mass="51945">MPATTEPLVTRLRQGRVARRGEHQVGRTATWNLLKVALLVPVLTTVVLALVLTVTKLLAGGAFGGLSSQSAAAWLAVNQVPLTVGGVTVGVLPMLPTMVLIAAVAMVTARACREVDSLQEVATIAGAALAGPLVWTALALAVVADGAAVSALGQPAPLPAFAFTLLVQGIGVAIGTARRCVQPLLAMYEFPVADRVGGRAGLLAFAGLLGGGLALVVIAGLVKWDRIGELIATGNSFDGYLGLILLSILYLPNVVVGALGVAVGASVQVGTATIDAISVHPGAVPPLPILGLLPESSMGPLGAFVFVVPVAVGVAVGWYCRSYDIAKHLRAVGVAAATCAALVVLACGMSGGAVGELGRVGVSAPLAGVYTFAWIAILGAVTAGVHRVAPASWFGDAEAGSDDDFDLDRLLAEDAEFADLEIVEDPDLDTAADTDTDTDDEDEDDETDAAEADVDEDFDEDADVVEAAEVEDEDVEPDMAGAVTEELPVTSDEVEASTDAPERQSADPGH</sequence>
<feature type="transmembrane region" description="Helical" evidence="2">
    <location>
        <begin position="89"/>
        <end position="109"/>
    </location>
</feature>
<keyword evidence="2" id="KW-0472">Membrane</keyword>
<reference evidence="4" key="1">
    <citation type="journal article" date="2019" name="Int. J. Syst. Evol. Microbiol.">
        <title>The Global Catalogue of Microorganisms (GCM) 10K type strain sequencing project: providing services to taxonomists for standard genome sequencing and annotation.</title>
        <authorList>
            <consortium name="The Broad Institute Genomics Platform"/>
            <consortium name="The Broad Institute Genome Sequencing Center for Infectious Disease"/>
            <person name="Wu L."/>
            <person name="Ma J."/>
        </authorList>
    </citation>
    <scope>NUCLEOTIDE SEQUENCE [LARGE SCALE GENOMIC DNA]</scope>
    <source>
        <strain evidence="4">JCM 18077</strain>
    </source>
</reference>
<dbReference type="Pfam" id="PF19877">
    <property type="entry name" value="DUF6350"/>
    <property type="match status" value="1"/>
</dbReference>
<proteinExistence type="predicted"/>
<evidence type="ECO:0000313" key="3">
    <source>
        <dbReference type="EMBL" id="GAA4738795.1"/>
    </source>
</evidence>
<feature type="compositionally biased region" description="Basic and acidic residues" evidence="1">
    <location>
        <begin position="500"/>
        <end position="510"/>
    </location>
</feature>
<feature type="transmembrane region" description="Helical" evidence="2">
    <location>
        <begin position="272"/>
        <end position="293"/>
    </location>
</feature>
<feature type="transmembrane region" description="Helical" evidence="2">
    <location>
        <begin position="242"/>
        <end position="265"/>
    </location>
</feature>
<dbReference type="InterPro" id="IPR045931">
    <property type="entry name" value="DUF6350"/>
</dbReference>
<comment type="caution">
    <text evidence="3">The sequence shown here is derived from an EMBL/GenBank/DDBJ whole genome shotgun (WGS) entry which is preliminary data.</text>
</comment>
<dbReference type="RefSeq" id="WP_345312161.1">
    <property type="nucleotide sequence ID" value="NZ_BAABIE010000001.1"/>
</dbReference>
<keyword evidence="2" id="KW-0812">Transmembrane</keyword>
<feature type="region of interest" description="Disordered" evidence="1">
    <location>
        <begin position="421"/>
        <end position="510"/>
    </location>
</feature>
<feature type="transmembrane region" description="Helical" evidence="2">
    <location>
        <begin position="299"/>
        <end position="320"/>
    </location>
</feature>
<evidence type="ECO:0000313" key="4">
    <source>
        <dbReference type="Proteomes" id="UP001500822"/>
    </source>
</evidence>
<name>A0ABP8YVD2_9ACTN</name>
<dbReference type="Proteomes" id="UP001500822">
    <property type="component" value="Unassembled WGS sequence"/>
</dbReference>
<feature type="transmembrane region" description="Helical" evidence="2">
    <location>
        <begin position="202"/>
        <end position="222"/>
    </location>
</feature>
<feature type="transmembrane region" description="Helical" evidence="2">
    <location>
        <begin position="332"/>
        <end position="354"/>
    </location>
</feature>
<feature type="transmembrane region" description="Helical" evidence="2">
    <location>
        <begin position="156"/>
        <end position="181"/>
    </location>
</feature>
<feature type="compositionally biased region" description="Acidic residues" evidence="1">
    <location>
        <begin position="421"/>
        <end position="477"/>
    </location>
</feature>
<feature type="transmembrane region" description="Helical" evidence="2">
    <location>
        <begin position="33"/>
        <end position="52"/>
    </location>
</feature>
<keyword evidence="2" id="KW-1133">Transmembrane helix</keyword>
<evidence type="ECO:0008006" key="5">
    <source>
        <dbReference type="Google" id="ProtNLM"/>
    </source>
</evidence>
<evidence type="ECO:0000256" key="2">
    <source>
        <dbReference type="SAM" id="Phobius"/>
    </source>
</evidence>
<feature type="transmembrane region" description="Helical" evidence="2">
    <location>
        <begin position="121"/>
        <end position="144"/>
    </location>
</feature>
<protein>
    <recommendedName>
        <fullName evidence="5">Integral membrane protein</fullName>
    </recommendedName>
</protein>
<dbReference type="EMBL" id="BAABIE010000001">
    <property type="protein sequence ID" value="GAA4738795.1"/>
    <property type="molecule type" value="Genomic_DNA"/>
</dbReference>
<feature type="transmembrane region" description="Helical" evidence="2">
    <location>
        <begin position="366"/>
        <end position="385"/>
    </location>
</feature>
<gene>
    <name evidence="3" type="ORF">GCM10023217_02990</name>
</gene>
<accession>A0ABP8YVD2</accession>
<organism evidence="3 4">
    <name type="scientific">Gordonia alkaliphila</name>
    <dbReference type="NCBI Taxonomy" id="1053547"/>
    <lineage>
        <taxon>Bacteria</taxon>
        <taxon>Bacillati</taxon>
        <taxon>Actinomycetota</taxon>
        <taxon>Actinomycetes</taxon>
        <taxon>Mycobacteriales</taxon>
        <taxon>Gordoniaceae</taxon>
        <taxon>Gordonia</taxon>
    </lineage>
</organism>